<comment type="caution">
    <text evidence="1">The sequence shown here is derived from an EMBL/GenBank/DDBJ whole genome shotgun (WGS) entry which is preliminary data.</text>
</comment>
<dbReference type="EMBL" id="JBJURJ010000010">
    <property type="protein sequence ID" value="MFM9329811.1"/>
    <property type="molecule type" value="Genomic_DNA"/>
</dbReference>
<name>A0ACC7NYG5_9BACL</name>
<evidence type="ECO:0000313" key="2">
    <source>
        <dbReference type="Proteomes" id="UP001631969"/>
    </source>
</evidence>
<organism evidence="1 2">
    <name type="scientific">Paenibacillus mesotrionivorans</name>
    <dbReference type="NCBI Taxonomy" id="3160968"/>
    <lineage>
        <taxon>Bacteria</taxon>
        <taxon>Bacillati</taxon>
        <taxon>Bacillota</taxon>
        <taxon>Bacilli</taxon>
        <taxon>Bacillales</taxon>
        <taxon>Paenibacillaceae</taxon>
        <taxon>Paenibacillus</taxon>
    </lineage>
</organism>
<evidence type="ECO:0000313" key="1">
    <source>
        <dbReference type="EMBL" id="MFM9329811.1"/>
    </source>
</evidence>
<gene>
    <name evidence="1" type="ORF">ACI1P1_16060</name>
</gene>
<protein>
    <submittedName>
        <fullName evidence="1">Uncharacterized protein</fullName>
    </submittedName>
</protein>
<keyword evidence="2" id="KW-1185">Reference proteome</keyword>
<proteinExistence type="predicted"/>
<reference evidence="1" key="1">
    <citation type="submission" date="2024-12" db="EMBL/GenBank/DDBJ databases">
        <authorList>
            <person name="Wu N."/>
        </authorList>
    </citation>
    <scope>NUCLEOTIDE SEQUENCE</scope>
    <source>
        <strain evidence="1">P15</strain>
    </source>
</reference>
<sequence length="180" mass="19849">MKSWIKALLIAAGLFAVLFLQHPRNAFALLCAPPNPIDVLYERSDGIVLAKVEKVARAEDNTIVQVRVLKSYKGVTDNHFSFGESPVYGSYWGPSEKGQTYLFFLRKGDAGWENPLCSPTRKEAEAVKELAFLKGKEIPLNGVPESSGPSGGRVWQLTGGALGLFGLLGYGAYRFTRRRR</sequence>
<dbReference type="Proteomes" id="UP001631969">
    <property type="component" value="Unassembled WGS sequence"/>
</dbReference>
<accession>A0ACC7NYG5</accession>